<feature type="domain" description="Glycoside hydrolase family 3 C-terminal" evidence="11">
    <location>
        <begin position="424"/>
        <end position="654"/>
    </location>
</feature>
<dbReference type="InterPro" id="IPR017853">
    <property type="entry name" value="GH"/>
</dbReference>
<dbReference type="PANTHER" id="PTHR42721">
    <property type="entry name" value="SUGAR HYDROLASE-RELATED"/>
    <property type="match status" value="1"/>
</dbReference>
<name>A0A127Z784_9BASI</name>
<dbReference type="SUPFAM" id="SSF51445">
    <property type="entry name" value="(Trans)glycosidases"/>
    <property type="match status" value="1"/>
</dbReference>
<comment type="similarity">
    <text evidence="2">Belongs to the glycosyl hydrolase 3 family.</text>
</comment>
<keyword evidence="3" id="KW-0624">Polysaccharide degradation</keyword>
<organism evidence="12">
    <name type="scientific">Sporisorium scitamineum</name>
    <dbReference type="NCBI Taxonomy" id="49012"/>
    <lineage>
        <taxon>Eukaryota</taxon>
        <taxon>Fungi</taxon>
        <taxon>Dikarya</taxon>
        <taxon>Basidiomycota</taxon>
        <taxon>Ustilaginomycotina</taxon>
        <taxon>Ustilaginomycetes</taxon>
        <taxon>Ustilaginales</taxon>
        <taxon>Ustilaginaceae</taxon>
        <taxon>Sporisorium</taxon>
    </lineage>
</organism>
<dbReference type="InterPro" id="IPR044993">
    <property type="entry name" value="BXL"/>
</dbReference>
<evidence type="ECO:0000256" key="8">
    <source>
        <dbReference type="ARBA" id="ARBA00026107"/>
    </source>
</evidence>
<feature type="region of interest" description="Disordered" evidence="9">
    <location>
        <begin position="25"/>
        <end position="50"/>
    </location>
</feature>
<dbReference type="Gene3D" id="3.40.50.1700">
    <property type="entry name" value="Glycoside hydrolase family 3 C-terminal domain"/>
    <property type="match status" value="1"/>
</dbReference>
<accession>A0A127Z784</accession>
<keyword evidence="3" id="KW-0119">Carbohydrate metabolism</keyword>
<dbReference type="GO" id="GO:0045493">
    <property type="term" value="P:xylan catabolic process"/>
    <property type="evidence" value="ECO:0007669"/>
    <property type="project" value="UniProtKB-UniPathway"/>
</dbReference>
<dbReference type="GO" id="GO:0046556">
    <property type="term" value="F:alpha-L-arabinofuranosidase activity"/>
    <property type="evidence" value="ECO:0007669"/>
    <property type="project" value="TreeGrafter"/>
</dbReference>
<keyword evidence="5" id="KW-0378">Hydrolase</keyword>
<dbReference type="GO" id="GO:0031222">
    <property type="term" value="P:arabinan catabolic process"/>
    <property type="evidence" value="ECO:0007669"/>
    <property type="project" value="TreeGrafter"/>
</dbReference>
<dbReference type="InterPro" id="IPR036962">
    <property type="entry name" value="Glyco_hydro_3_N_sf"/>
</dbReference>
<reference evidence="12" key="1">
    <citation type="submission" date="2014-06" db="EMBL/GenBank/DDBJ databases">
        <authorList>
            <person name="Ju J."/>
            <person name="Zhang J."/>
        </authorList>
    </citation>
    <scope>NUCLEOTIDE SEQUENCE</scope>
    <source>
        <strain evidence="12">SscI8</strain>
    </source>
</reference>
<comment type="pathway">
    <text evidence="1">Glycan degradation; xylan degradation.</text>
</comment>
<sequence>MRGTASAAPLSSLARFQVVPLPAAASSRCTPNEPSPFRPSPSNTSTFPSLTVLPLPSPPIPSAIPTLDYYTRASSLVSAFTTTELISNTINYAPGVPRLGIPNYQWWTEALHGVAGSPGVNFNPDQAGEFGSATSFPQIINLGATFDDALYRQVASHIANETRAFSNAGKAGLNMYSPLNINAFRDPRWGRGQETVGEDPLHLSRYAVKVVHGLQGPHAQDDDKPRLSLAATCKHYLTYEVEEWDGVERYQFNAVSKQDLADFYLPQFRACVRDGGATTLMTSYNAVNSVPPSASKYYLETLARKEWGLDRHHNYLTSDCDAVANVYDGHHYADNYVQAAAESINAGTDLDCGATYSDNLQKALDQNLTDVRTIRRAVTRMFGSLVRLGYFDPAESQPLRQLGWKDVNAPAAQKLAYEAAAASITLLKNSHSTLPLSDVKGKRVAVIGPYSNATFALRGNYAGPSPFVITMTEAAQRTFSDSTVVSANGTSILGPCNTTTATDALNLAQSSDIIIFAGGIDPTVEGESLDRAYISWPTNQLQLIHELSQLDKTFVVVQFGGGQIDGASLKRNPKAGALVWAGYPGQSGALAVADVLSGKKSPAGRLPITQYPAEYVVGLAESDMALRPNGTYPGRTYKWYTGTPTYPFWFGLHYTTFNASIHPPHPSTNAEHTTVANITITLTNTGNTTSDYAALLFARHSNGPAPFPQRTLVGYEKVKGMVPGETRMVEVVGGGLEGVLARERLVLMGEVRNVIPWV</sequence>
<evidence type="ECO:0000259" key="10">
    <source>
        <dbReference type="Pfam" id="PF00933"/>
    </source>
</evidence>
<dbReference type="Gene3D" id="2.60.40.10">
    <property type="entry name" value="Immunoglobulins"/>
    <property type="match status" value="1"/>
</dbReference>
<evidence type="ECO:0000256" key="3">
    <source>
        <dbReference type="ARBA" id="ARBA00022651"/>
    </source>
</evidence>
<dbReference type="Gene3D" id="3.20.20.300">
    <property type="entry name" value="Glycoside hydrolase, family 3, N-terminal domain"/>
    <property type="match status" value="1"/>
</dbReference>
<dbReference type="Pfam" id="PF01915">
    <property type="entry name" value="Glyco_hydro_3_C"/>
    <property type="match status" value="1"/>
</dbReference>
<dbReference type="InterPro" id="IPR001764">
    <property type="entry name" value="Glyco_hydro_3_N"/>
</dbReference>
<evidence type="ECO:0000256" key="6">
    <source>
        <dbReference type="ARBA" id="ARBA00023295"/>
    </source>
</evidence>
<dbReference type="OrthoDB" id="47059at2759"/>
<keyword evidence="6" id="KW-0326">Glycosidase</keyword>
<dbReference type="EC" id="3.2.1.37" evidence="8"/>
<keyword evidence="3" id="KW-0858">Xylan degradation</keyword>
<evidence type="ECO:0000256" key="1">
    <source>
        <dbReference type="ARBA" id="ARBA00004851"/>
    </source>
</evidence>
<evidence type="ECO:0000256" key="2">
    <source>
        <dbReference type="ARBA" id="ARBA00005336"/>
    </source>
</evidence>
<evidence type="ECO:0000256" key="5">
    <source>
        <dbReference type="ARBA" id="ARBA00022801"/>
    </source>
</evidence>
<dbReference type="InterPro" id="IPR002772">
    <property type="entry name" value="Glyco_hydro_3_C"/>
</dbReference>
<protein>
    <recommendedName>
        <fullName evidence="8">xylan 1,4-beta-xylosidase</fullName>
        <ecNumber evidence="8">3.2.1.37</ecNumber>
    </recommendedName>
</protein>
<evidence type="ECO:0000256" key="7">
    <source>
        <dbReference type="ARBA" id="ARBA00024574"/>
    </source>
</evidence>
<evidence type="ECO:0000259" key="11">
    <source>
        <dbReference type="Pfam" id="PF01915"/>
    </source>
</evidence>
<dbReference type="InterPro" id="IPR036881">
    <property type="entry name" value="Glyco_hydro_3_C_sf"/>
</dbReference>
<dbReference type="AlphaFoldDB" id="A0A127Z784"/>
<dbReference type="SUPFAM" id="SSF52279">
    <property type="entry name" value="Beta-D-glucan exohydrolase, C-terminal domain"/>
    <property type="match status" value="1"/>
</dbReference>
<comment type="catalytic activity">
    <reaction evidence="7">
        <text>Hydrolysis of (1-&gt;4)-beta-D-xylans, to remove successive D-xylose residues from the non-reducing termini.</text>
        <dbReference type="EC" id="3.2.1.37"/>
    </reaction>
</comment>
<gene>
    <name evidence="12" type="ORF">SPSC_00584</name>
</gene>
<dbReference type="Pfam" id="PF00933">
    <property type="entry name" value="Glyco_hydro_3"/>
    <property type="match status" value="1"/>
</dbReference>
<dbReference type="GO" id="GO:0009044">
    <property type="term" value="F:xylan 1,4-beta-xylosidase activity"/>
    <property type="evidence" value="ECO:0007669"/>
    <property type="project" value="UniProtKB-EC"/>
</dbReference>
<feature type="domain" description="Glycoside hydrolase family 3 N-terminal" evidence="10">
    <location>
        <begin position="129"/>
        <end position="380"/>
    </location>
</feature>
<dbReference type="EMBL" id="LK056654">
    <property type="protein sequence ID" value="CDU21954.1"/>
    <property type="molecule type" value="Genomic_DNA"/>
</dbReference>
<dbReference type="InterPro" id="IPR013783">
    <property type="entry name" value="Ig-like_fold"/>
</dbReference>
<dbReference type="UniPathway" id="UPA00114"/>
<evidence type="ECO:0000256" key="4">
    <source>
        <dbReference type="ARBA" id="ARBA00022729"/>
    </source>
</evidence>
<evidence type="ECO:0000256" key="9">
    <source>
        <dbReference type="SAM" id="MobiDB-lite"/>
    </source>
</evidence>
<dbReference type="PANTHER" id="PTHR42721:SF3">
    <property type="entry name" value="BETA-D-XYLOSIDASE 5-RELATED"/>
    <property type="match status" value="1"/>
</dbReference>
<keyword evidence="4" id="KW-0732">Signal</keyword>
<evidence type="ECO:0000313" key="12">
    <source>
        <dbReference type="EMBL" id="CDU21954.1"/>
    </source>
</evidence>
<proteinExistence type="inferred from homology"/>